<name>A0A5Q5AWW0_VIBPH</name>
<dbReference type="EMBL" id="MK455080">
    <property type="protein sequence ID" value="QEQ70669.1"/>
    <property type="molecule type" value="Genomic_DNA"/>
</dbReference>
<protein>
    <submittedName>
        <fullName evidence="1">Transposase</fullName>
    </submittedName>
</protein>
<organism evidence="1">
    <name type="scientific">Vibrio parahaemolyticus</name>
    <dbReference type="NCBI Taxonomy" id="670"/>
    <lineage>
        <taxon>Bacteria</taxon>
        <taxon>Pseudomonadati</taxon>
        <taxon>Pseudomonadota</taxon>
        <taxon>Gammaproteobacteria</taxon>
        <taxon>Vibrionales</taxon>
        <taxon>Vibrionaceae</taxon>
        <taxon>Vibrio</taxon>
    </lineage>
</organism>
<accession>A0A5Q5AWW0</accession>
<reference evidence="1" key="1">
    <citation type="journal article" date="2019" name="Int. J. Food Microbiol.">
        <title>Developing a novel molecular serotyping system based on capsular polysaccharide synthesis gene clusters of Vibrio parahaemolyticus.</title>
        <authorList>
            <person name="Pang Y."/>
            <person name="Guo X."/>
            <person name="Tian X."/>
            <person name="Liu F."/>
            <person name="Wang L."/>
            <person name="Wu J."/>
            <person name="Zhang S."/>
            <person name="Li S."/>
            <person name="Liu B."/>
        </authorList>
    </citation>
    <scope>NUCLEOTIDE SEQUENCE</scope>
    <source>
        <strain evidence="1">G2927</strain>
    </source>
</reference>
<sequence length="54" mass="6365">MIQLVFIGDLVHSQLDFTFREGVCRIRVDERAEASSRIRQVCLNFLKLKTRNKI</sequence>
<dbReference type="AlphaFoldDB" id="A0A5Q5AWW0"/>
<proteinExistence type="predicted"/>
<gene>
    <name evidence="1" type="primary">ydcC</name>
</gene>
<evidence type="ECO:0000313" key="1">
    <source>
        <dbReference type="EMBL" id="QEQ70669.1"/>
    </source>
</evidence>